<dbReference type="KEGG" id="cmic:caldi_05270"/>
<dbReference type="PROSITE" id="PS50901">
    <property type="entry name" value="FTSK"/>
    <property type="match status" value="1"/>
</dbReference>
<reference evidence="19" key="1">
    <citation type="submission" date="2022-03" db="EMBL/GenBank/DDBJ databases">
        <title>Complete genome sequence of Caldinitratiruptor microaerophilus.</title>
        <authorList>
            <person name="Mukaiyama R."/>
            <person name="Nishiyama T."/>
            <person name="Ueda K."/>
        </authorList>
    </citation>
    <scope>NUCLEOTIDE SEQUENCE</scope>
    <source>
        <strain evidence="19">JCM 16183</strain>
    </source>
</reference>
<keyword evidence="3" id="KW-1003">Cell membrane</keyword>
<dbReference type="InterPro" id="IPR002543">
    <property type="entry name" value="FtsK_dom"/>
</dbReference>
<keyword evidence="9 17" id="KW-1133">Transmembrane helix</keyword>
<feature type="binding site" evidence="15">
    <location>
        <begin position="549"/>
        <end position="556"/>
    </location>
    <ligand>
        <name>ATP</name>
        <dbReference type="ChEBI" id="CHEBI:30616"/>
    </ligand>
</feature>
<dbReference type="Gene3D" id="1.10.10.10">
    <property type="entry name" value="Winged helix-like DNA-binding domain superfamily/Winged helix DNA-binding domain"/>
    <property type="match status" value="1"/>
</dbReference>
<dbReference type="SUPFAM" id="SSF52540">
    <property type="entry name" value="P-loop containing nucleoside triphosphate hydrolases"/>
    <property type="match status" value="1"/>
</dbReference>
<evidence type="ECO:0000256" key="8">
    <source>
        <dbReference type="ARBA" id="ARBA00022840"/>
    </source>
</evidence>
<keyword evidence="7" id="KW-0159">Chromosome partition</keyword>
<proteinExistence type="inferred from homology"/>
<dbReference type="InterPro" id="IPR036390">
    <property type="entry name" value="WH_DNA-bd_sf"/>
</dbReference>
<evidence type="ECO:0000256" key="5">
    <source>
        <dbReference type="ARBA" id="ARBA00022692"/>
    </source>
</evidence>
<name>A0AA35CI83_9FIRM</name>
<comment type="subunit">
    <text evidence="14">Homohexamer. Forms a ring that surrounds DNA.</text>
</comment>
<feature type="domain" description="FtsK" evidence="18">
    <location>
        <begin position="532"/>
        <end position="733"/>
    </location>
</feature>
<dbReference type="Pfam" id="PF01580">
    <property type="entry name" value="FtsK_SpoIIIE"/>
    <property type="match status" value="1"/>
</dbReference>
<keyword evidence="20" id="KW-1185">Reference proteome</keyword>
<feature type="transmembrane region" description="Helical" evidence="17">
    <location>
        <begin position="154"/>
        <end position="174"/>
    </location>
</feature>
<dbReference type="Proteomes" id="UP001163687">
    <property type="component" value="Chromosome"/>
</dbReference>
<dbReference type="SUPFAM" id="SSF46785">
    <property type="entry name" value="Winged helix' DNA-binding domain"/>
    <property type="match status" value="1"/>
</dbReference>
<feature type="region of interest" description="Disordered" evidence="16">
    <location>
        <begin position="269"/>
        <end position="375"/>
    </location>
</feature>
<comment type="function">
    <text evidence="13">Essential cell division protein that coordinates cell division and chromosome segregation. The N-terminus is involved in assembly of the cell-division machinery. The C-terminus functions as a DNA motor that moves dsDNA in an ATP-dependent manner towards the dif recombination site, which is located within the replication terminus region. Required for activation of the Xer recombinase, allowing activation of chromosome unlinking by recombination.</text>
</comment>
<dbReference type="GO" id="GO:0005524">
    <property type="term" value="F:ATP binding"/>
    <property type="evidence" value="ECO:0007669"/>
    <property type="project" value="UniProtKB-UniRule"/>
</dbReference>
<organism evidence="19 20">
    <name type="scientific">Caldinitratiruptor microaerophilus</name>
    <dbReference type="NCBI Taxonomy" id="671077"/>
    <lineage>
        <taxon>Bacteria</taxon>
        <taxon>Bacillati</taxon>
        <taxon>Bacillota</taxon>
        <taxon>Clostridia</taxon>
        <taxon>Eubacteriales</taxon>
        <taxon>Symbiobacteriaceae</taxon>
        <taxon>Caldinitratiruptor</taxon>
    </lineage>
</organism>
<feature type="transmembrane region" description="Helical" evidence="17">
    <location>
        <begin position="116"/>
        <end position="134"/>
    </location>
</feature>
<evidence type="ECO:0000256" key="11">
    <source>
        <dbReference type="ARBA" id="ARBA00023136"/>
    </source>
</evidence>
<keyword evidence="11 17" id="KW-0472">Membrane</keyword>
<evidence type="ECO:0000256" key="3">
    <source>
        <dbReference type="ARBA" id="ARBA00022475"/>
    </source>
</evidence>
<feature type="transmembrane region" description="Helical" evidence="17">
    <location>
        <begin position="181"/>
        <end position="199"/>
    </location>
</feature>
<evidence type="ECO:0000256" key="14">
    <source>
        <dbReference type="ARBA" id="ARBA00025923"/>
    </source>
</evidence>
<evidence type="ECO:0000256" key="10">
    <source>
        <dbReference type="ARBA" id="ARBA00023125"/>
    </source>
</evidence>
<dbReference type="Gene3D" id="3.40.50.300">
    <property type="entry name" value="P-loop containing nucleotide triphosphate hydrolases"/>
    <property type="match status" value="1"/>
</dbReference>
<dbReference type="InterPro" id="IPR050206">
    <property type="entry name" value="FtsK/SpoIIIE/SftA"/>
</dbReference>
<evidence type="ECO:0000259" key="18">
    <source>
        <dbReference type="PROSITE" id="PS50901"/>
    </source>
</evidence>
<evidence type="ECO:0000256" key="2">
    <source>
        <dbReference type="ARBA" id="ARBA00006474"/>
    </source>
</evidence>
<keyword evidence="4" id="KW-0132">Cell division</keyword>
<evidence type="ECO:0000256" key="17">
    <source>
        <dbReference type="SAM" id="Phobius"/>
    </source>
</evidence>
<evidence type="ECO:0000313" key="19">
    <source>
        <dbReference type="EMBL" id="BDG59437.1"/>
    </source>
</evidence>
<dbReference type="InterPro" id="IPR036388">
    <property type="entry name" value="WH-like_DNA-bd_sf"/>
</dbReference>
<comment type="subcellular location">
    <subcellularLocation>
        <location evidence="1">Cell membrane</location>
        <topology evidence="1">Multi-pass membrane protein</topology>
    </subcellularLocation>
</comment>
<comment type="similarity">
    <text evidence="2">Belongs to the FtsK/SpoIIIE/SftA family.</text>
</comment>
<dbReference type="Pfam" id="PF13491">
    <property type="entry name" value="FtsK_4TM"/>
    <property type="match status" value="1"/>
</dbReference>
<keyword evidence="12" id="KW-0131">Cell cycle</keyword>
<protein>
    <recommendedName>
        <fullName evidence="18">FtsK domain-containing protein</fullName>
    </recommendedName>
</protein>
<sequence length="900" mass="93948">MASGTAGGSTEFRTRRGAGRPSGSRGGAGEAVSARRAGRDGDRLEREVAGVVLGAVAVWLYLSLAGGGGLLGGYTAAGLRAVVGQTVAWGMPGLLAVLGGYTLYRRGEPGSVRPAWGLALILIVLTAGVQVWQFPDAGTRASPSFSVTDWLSEGQGRGGGVVGYVLAYGATRLLGTAGRWALLAAGFLVGLLLTFPLSLGDVITGTWHGARRIGSTAAAGAGRLVVRHRARAAPPRPSGLRPDAVATVANAGAAARVGGSGAGAAAVLGPARDVEGGPGGRTRRRGRGGPAGSDLPGAADAAGPARQGPAGTATGAEGPVIRFPTGASPGAETTAGLPGGDTSGAGPVGATPPPGEAPGAPVSRPPEAERQKALPVRITRQGDAWQLALRTDAPGEYRLPGLDLLRRGQTAAADSHRAILDRARLLEETLASYGVPAKVVEVHPGPTITRFELTVEPGVRISKVASLADDLAYNLAARDIRIEAPIPGKRAIGIEVPNAEVVTVHLRDVLESPEFQQSASRLVVGFGKDIAGKPVVGDLERMPHLLIAGATGSGKSVCMNGIICSLLMRARPDEVKMLMIDPKRVELSVYDGIPHLVAPVCTDARKAAGYLKWAVKEMERRYDLLASSGTRNITGYNRWVREQREKGAAAGGEPPPEPLPYIVIFIDELSDLMMVAPVEVEDAIIRLAQMARACGIHLVVATQRPSVDVITGLIKANIPSRIAFAVSSQVDSRTILDQAGAERLLGKGDMLYHPQGVSRPIRAQGAYVSDREVEALVAYVKSQGQPVYQAEAMEVEGTGRARPAAEAEREKESAVEAIFPQAVRVVIEHGQASVSILQRRLRCNYTKAVRLIDMMEERGFIGPHQGPKPRDVLISMAQWEALFGAREQSAASAERPEAGK</sequence>
<dbReference type="InterPro" id="IPR041027">
    <property type="entry name" value="FtsK_alpha"/>
</dbReference>
<feature type="compositionally biased region" description="Low complexity" evidence="16">
    <location>
        <begin position="292"/>
        <end position="319"/>
    </location>
</feature>
<dbReference type="GO" id="GO:0007059">
    <property type="term" value="P:chromosome segregation"/>
    <property type="evidence" value="ECO:0007669"/>
    <property type="project" value="UniProtKB-KW"/>
</dbReference>
<gene>
    <name evidence="19" type="ORF">caldi_05270</name>
</gene>
<evidence type="ECO:0000256" key="9">
    <source>
        <dbReference type="ARBA" id="ARBA00022989"/>
    </source>
</evidence>
<dbReference type="EMBL" id="AP025628">
    <property type="protein sequence ID" value="BDG59437.1"/>
    <property type="molecule type" value="Genomic_DNA"/>
</dbReference>
<feature type="transmembrane region" description="Helical" evidence="17">
    <location>
        <begin position="86"/>
        <end position="104"/>
    </location>
</feature>
<dbReference type="GO" id="GO:0051301">
    <property type="term" value="P:cell division"/>
    <property type="evidence" value="ECO:0007669"/>
    <property type="project" value="UniProtKB-KW"/>
</dbReference>
<evidence type="ECO:0000256" key="1">
    <source>
        <dbReference type="ARBA" id="ARBA00004651"/>
    </source>
</evidence>
<dbReference type="InterPro" id="IPR025199">
    <property type="entry name" value="FtsK_4TM"/>
</dbReference>
<dbReference type="SMART" id="SM00382">
    <property type="entry name" value="AAA"/>
    <property type="match status" value="1"/>
</dbReference>
<dbReference type="SMART" id="SM00843">
    <property type="entry name" value="Ftsk_gamma"/>
    <property type="match status" value="1"/>
</dbReference>
<keyword evidence="5 17" id="KW-0812">Transmembrane</keyword>
<feature type="transmembrane region" description="Helical" evidence="17">
    <location>
        <begin position="48"/>
        <end position="74"/>
    </location>
</feature>
<keyword evidence="8 15" id="KW-0067">ATP-binding</keyword>
<dbReference type="AlphaFoldDB" id="A0AA35CI83"/>
<dbReference type="InterPro" id="IPR027417">
    <property type="entry name" value="P-loop_NTPase"/>
</dbReference>
<dbReference type="Pfam" id="PF17854">
    <property type="entry name" value="FtsK_alpha"/>
    <property type="match status" value="1"/>
</dbReference>
<evidence type="ECO:0000256" key="4">
    <source>
        <dbReference type="ARBA" id="ARBA00022618"/>
    </source>
</evidence>
<dbReference type="PANTHER" id="PTHR22683:SF41">
    <property type="entry name" value="DNA TRANSLOCASE FTSK"/>
    <property type="match status" value="1"/>
</dbReference>
<dbReference type="GO" id="GO:0003677">
    <property type="term" value="F:DNA binding"/>
    <property type="evidence" value="ECO:0007669"/>
    <property type="project" value="UniProtKB-KW"/>
</dbReference>
<evidence type="ECO:0000313" key="20">
    <source>
        <dbReference type="Proteomes" id="UP001163687"/>
    </source>
</evidence>
<evidence type="ECO:0000256" key="13">
    <source>
        <dbReference type="ARBA" id="ARBA00024986"/>
    </source>
</evidence>
<keyword evidence="6 15" id="KW-0547">Nucleotide-binding</keyword>
<dbReference type="PANTHER" id="PTHR22683">
    <property type="entry name" value="SPORULATION PROTEIN RELATED"/>
    <property type="match status" value="1"/>
</dbReference>
<evidence type="ECO:0000256" key="15">
    <source>
        <dbReference type="PROSITE-ProRule" id="PRU00289"/>
    </source>
</evidence>
<evidence type="ECO:0000256" key="6">
    <source>
        <dbReference type="ARBA" id="ARBA00022741"/>
    </source>
</evidence>
<keyword evidence="10" id="KW-0238">DNA-binding</keyword>
<dbReference type="Pfam" id="PF09397">
    <property type="entry name" value="FtsK_gamma"/>
    <property type="match status" value="1"/>
</dbReference>
<dbReference type="GO" id="GO:0005886">
    <property type="term" value="C:plasma membrane"/>
    <property type="evidence" value="ECO:0007669"/>
    <property type="project" value="UniProtKB-SubCell"/>
</dbReference>
<feature type="region of interest" description="Disordered" evidence="16">
    <location>
        <begin position="1"/>
        <end position="38"/>
    </location>
</feature>
<evidence type="ECO:0000256" key="12">
    <source>
        <dbReference type="ARBA" id="ARBA00023306"/>
    </source>
</evidence>
<dbReference type="RefSeq" id="WP_264843564.1">
    <property type="nucleotide sequence ID" value="NZ_AP025628.1"/>
</dbReference>
<feature type="compositionally biased region" description="Gly residues" evidence="16">
    <location>
        <begin position="337"/>
        <end position="347"/>
    </location>
</feature>
<dbReference type="CDD" id="cd01127">
    <property type="entry name" value="TrwB_TraG_TraD_VirD4"/>
    <property type="match status" value="1"/>
</dbReference>
<dbReference type="InterPro" id="IPR003593">
    <property type="entry name" value="AAA+_ATPase"/>
</dbReference>
<accession>A0AA35CI83</accession>
<evidence type="ECO:0000256" key="16">
    <source>
        <dbReference type="SAM" id="MobiDB-lite"/>
    </source>
</evidence>
<dbReference type="InterPro" id="IPR018541">
    <property type="entry name" value="Ftsk_gamma"/>
</dbReference>
<dbReference type="Gene3D" id="3.30.980.40">
    <property type="match status" value="1"/>
</dbReference>
<evidence type="ECO:0000256" key="7">
    <source>
        <dbReference type="ARBA" id="ARBA00022829"/>
    </source>
</evidence>